<dbReference type="Pfam" id="PF05985">
    <property type="entry name" value="EutC"/>
    <property type="match status" value="1"/>
</dbReference>
<dbReference type="EMBL" id="BMJJ01000001">
    <property type="protein sequence ID" value="GGD07246.1"/>
    <property type="molecule type" value="Genomic_DNA"/>
</dbReference>
<keyword evidence="3 5" id="KW-0170">Cobalt</keyword>
<dbReference type="NCBIfam" id="NF003971">
    <property type="entry name" value="PRK05465.1"/>
    <property type="match status" value="1"/>
</dbReference>
<comment type="function">
    <text evidence="5">Catalyzes the deamination of various vicinal amino-alcohols to oxo compounds. Allows this organism to utilize ethanolamine as the sole source of nitrogen and carbon in the presence of external vitamin B12.</text>
</comment>
<organism evidence="6 7">
    <name type="scientific">Aureimonas glaciei</name>
    <dbReference type="NCBI Taxonomy" id="1776957"/>
    <lineage>
        <taxon>Bacteria</taxon>
        <taxon>Pseudomonadati</taxon>
        <taxon>Pseudomonadota</taxon>
        <taxon>Alphaproteobacteria</taxon>
        <taxon>Hyphomicrobiales</taxon>
        <taxon>Aurantimonadaceae</taxon>
        <taxon>Aureimonas</taxon>
    </lineage>
</organism>
<dbReference type="GO" id="GO:0031471">
    <property type="term" value="C:ethanolamine degradation polyhedral organelle"/>
    <property type="evidence" value="ECO:0007669"/>
    <property type="project" value="UniProtKB-UniRule"/>
</dbReference>
<reference evidence="6" key="2">
    <citation type="submission" date="2020-09" db="EMBL/GenBank/DDBJ databases">
        <authorList>
            <person name="Sun Q."/>
            <person name="Zhou Y."/>
        </authorList>
    </citation>
    <scope>NUCLEOTIDE SEQUENCE</scope>
    <source>
        <strain evidence="6">CGMCC 1.15493</strain>
    </source>
</reference>
<comment type="caution">
    <text evidence="6">The sequence shown here is derived from an EMBL/GenBank/DDBJ whole genome shotgun (WGS) entry which is preliminary data.</text>
</comment>
<dbReference type="PANTHER" id="PTHR39330:SF1">
    <property type="entry name" value="ETHANOLAMINE AMMONIA-LYASE SMALL SUBUNIT"/>
    <property type="match status" value="1"/>
</dbReference>
<protein>
    <recommendedName>
        <fullName evidence="5">Ethanolamine ammonia-lyase small subunit</fullName>
        <shortName evidence="5">EAL small subunit</shortName>
        <ecNumber evidence="5">4.3.1.7</ecNumber>
    </recommendedName>
</protein>
<evidence type="ECO:0000256" key="5">
    <source>
        <dbReference type="HAMAP-Rule" id="MF_00601"/>
    </source>
</evidence>
<feature type="binding site" evidence="5">
    <location>
        <position position="152"/>
    </location>
    <ligand>
        <name>adenosylcob(III)alamin</name>
        <dbReference type="ChEBI" id="CHEBI:18408"/>
    </ligand>
</feature>
<reference evidence="6" key="1">
    <citation type="journal article" date="2014" name="Int. J. Syst. Evol. Microbiol.">
        <title>Complete genome sequence of Corynebacterium casei LMG S-19264T (=DSM 44701T), isolated from a smear-ripened cheese.</title>
        <authorList>
            <consortium name="US DOE Joint Genome Institute (JGI-PGF)"/>
            <person name="Walter F."/>
            <person name="Albersmeier A."/>
            <person name="Kalinowski J."/>
            <person name="Ruckert C."/>
        </authorList>
    </citation>
    <scope>NUCLEOTIDE SEQUENCE</scope>
    <source>
        <strain evidence="6">CGMCC 1.15493</strain>
    </source>
</reference>
<gene>
    <name evidence="5 6" type="primary">eutC</name>
    <name evidence="6" type="ORF">GCM10011335_07770</name>
</gene>
<dbReference type="InterPro" id="IPR042255">
    <property type="entry name" value="EutC_N"/>
</dbReference>
<keyword evidence="1 5" id="KW-0846">Cobalamin</keyword>
<dbReference type="AlphaFoldDB" id="A0A916XT57"/>
<keyword evidence="4 5" id="KW-1283">Bacterial microcompartment</keyword>
<dbReference type="GO" id="GO:0006520">
    <property type="term" value="P:amino acid metabolic process"/>
    <property type="evidence" value="ECO:0007669"/>
    <property type="project" value="InterPro"/>
</dbReference>
<dbReference type="RefSeq" id="WP_188849211.1">
    <property type="nucleotide sequence ID" value="NZ_BMJJ01000001.1"/>
</dbReference>
<comment type="pathway">
    <text evidence="5">Amine and polyamine degradation; ethanolamine degradation.</text>
</comment>
<dbReference type="PIRSF" id="PIRSF018982">
    <property type="entry name" value="EutC"/>
    <property type="match status" value="1"/>
</dbReference>
<comment type="subunit">
    <text evidence="5">The basic unit is a heterodimer which dimerizes to form tetramers. The heterotetramers trimerize; 6 large subunits form a core ring with 6 small subunits projecting outwards.</text>
</comment>
<comment type="similarity">
    <text evidence="5">Belongs to the EutC family.</text>
</comment>
<dbReference type="GO" id="GO:0046336">
    <property type="term" value="P:ethanolamine catabolic process"/>
    <property type="evidence" value="ECO:0007669"/>
    <property type="project" value="UniProtKB-UniRule"/>
</dbReference>
<keyword evidence="7" id="KW-1185">Reference proteome</keyword>
<dbReference type="Proteomes" id="UP000613160">
    <property type="component" value="Unassembled WGS sequence"/>
</dbReference>
<evidence type="ECO:0000256" key="1">
    <source>
        <dbReference type="ARBA" id="ARBA00022628"/>
    </source>
</evidence>
<dbReference type="HAMAP" id="MF_00601">
    <property type="entry name" value="EutC"/>
    <property type="match status" value="1"/>
</dbReference>
<comment type="subcellular location">
    <subcellularLocation>
        <location evidence="5">Bacterial microcompartment</location>
    </subcellularLocation>
</comment>
<evidence type="ECO:0000256" key="4">
    <source>
        <dbReference type="ARBA" id="ARBA00024446"/>
    </source>
</evidence>
<feature type="binding site" evidence="5">
    <location>
        <position position="202"/>
    </location>
    <ligand>
        <name>adenosylcob(III)alamin</name>
        <dbReference type="ChEBI" id="CHEBI:18408"/>
    </ligand>
</feature>
<dbReference type="GO" id="GO:0031419">
    <property type="term" value="F:cobalamin binding"/>
    <property type="evidence" value="ECO:0007669"/>
    <property type="project" value="UniProtKB-UniRule"/>
</dbReference>
<feature type="binding site" evidence="5">
    <location>
        <position position="173"/>
    </location>
    <ligand>
        <name>adenosylcob(III)alamin</name>
        <dbReference type="ChEBI" id="CHEBI:18408"/>
    </ligand>
</feature>
<evidence type="ECO:0000256" key="2">
    <source>
        <dbReference type="ARBA" id="ARBA00023239"/>
    </source>
</evidence>
<accession>A0A916XT57</accession>
<dbReference type="Gene3D" id="3.40.50.11240">
    <property type="entry name" value="Ethanolamine ammonia-lyase light chain (EutC)"/>
    <property type="match status" value="1"/>
</dbReference>
<comment type="cofactor">
    <cofactor evidence="5">
        <name>adenosylcob(III)alamin</name>
        <dbReference type="ChEBI" id="CHEBI:18408"/>
    </cofactor>
    <text evidence="5">Binds between the large and small subunits.</text>
</comment>
<dbReference type="InterPro" id="IPR009246">
    <property type="entry name" value="EutC"/>
</dbReference>
<dbReference type="InterPro" id="IPR042251">
    <property type="entry name" value="EutC_C"/>
</dbReference>
<dbReference type="PANTHER" id="PTHR39330">
    <property type="entry name" value="ETHANOLAMINE AMMONIA-LYASE LIGHT CHAIN"/>
    <property type="match status" value="1"/>
</dbReference>
<dbReference type="GO" id="GO:0008851">
    <property type="term" value="F:ethanolamine ammonia-lyase activity"/>
    <property type="evidence" value="ECO:0007669"/>
    <property type="project" value="UniProtKB-UniRule"/>
</dbReference>
<keyword evidence="2 5" id="KW-0456">Lyase</keyword>
<sequence length="256" mass="26009">MAGDVPHPIAALRRFTAARIGLGRHGAGLPTAAHLDFAEAHARARDAVHAGFDVDAIAAALEAAGQAPLRVSSAAPDRALYLRRPDLGRQLDPASLPLLPAGGAPDLVVVIGDGLSAHAAHCYGAETALAILALLPRAWTIAPPVLATGARVGLSDPIGAAMGARLVLMLIGERPGLSAADSLGAYLTFAPRPGRTDADRNCVSNIRDGGLAPAFAAVKIAGLLMRAHALGLSGVQLKDDEGLIEAEPGPLALPPR</sequence>
<comment type="catalytic activity">
    <reaction evidence="5">
        <text>ethanolamine = acetaldehyde + NH4(+)</text>
        <dbReference type="Rhea" id="RHEA:15313"/>
        <dbReference type="ChEBI" id="CHEBI:15343"/>
        <dbReference type="ChEBI" id="CHEBI:28938"/>
        <dbReference type="ChEBI" id="CHEBI:57603"/>
        <dbReference type="EC" id="4.3.1.7"/>
    </reaction>
</comment>
<name>A0A916XT57_9HYPH</name>
<evidence type="ECO:0000313" key="7">
    <source>
        <dbReference type="Proteomes" id="UP000613160"/>
    </source>
</evidence>
<evidence type="ECO:0000256" key="3">
    <source>
        <dbReference type="ARBA" id="ARBA00023285"/>
    </source>
</evidence>
<dbReference type="GO" id="GO:0009350">
    <property type="term" value="C:ethanolamine ammonia-lyase complex"/>
    <property type="evidence" value="ECO:0007669"/>
    <property type="project" value="UniProtKB-UniRule"/>
</dbReference>
<evidence type="ECO:0000313" key="6">
    <source>
        <dbReference type="EMBL" id="GGD07246.1"/>
    </source>
</evidence>
<proteinExistence type="inferred from homology"/>
<dbReference type="Gene3D" id="1.10.30.40">
    <property type="entry name" value="Ethanolamine ammonia-lyase light chain (EutC), N-terminal domain"/>
    <property type="match status" value="1"/>
</dbReference>
<dbReference type="EC" id="4.3.1.7" evidence="5"/>